<feature type="compositionally biased region" description="Low complexity" evidence="1">
    <location>
        <begin position="66"/>
        <end position="77"/>
    </location>
</feature>
<gene>
    <name evidence="2" type="ORF">F2Q69_00027982</name>
</gene>
<dbReference type="EMBL" id="QGKX02000088">
    <property type="protein sequence ID" value="KAF3585348.1"/>
    <property type="molecule type" value="Genomic_DNA"/>
</dbReference>
<accession>A0A8S9RY65</accession>
<feature type="region of interest" description="Disordered" evidence="1">
    <location>
        <begin position="54"/>
        <end position="96"/>
    </location>
</feature>
<comment type="caution">
    <text evidence="2">The sequence shown here is derived from an EMBL/GenBank/DDBJ whole genome shotgun (WGS) entry which is preliminary data.</text>
</comment>
<dbReference type="AlphaFoldDB" id="A0A8S9RY65"/>
<reference evidence="2" key="1">
    <citation type="submission" date="2019-12" db="EMBL/GenBank/DDBJ databases">
        <title>Genome sequencing and annotation of Brassica cretica.</title>
        <authorList>
            <person name="Studholme D.J."/>
            <person name="Sarris P."/>
        </authorList>
    </citation>
    <scope>NUCLEOTIDE SEQUENCE</scope>
    <source>
        <strain evidence="2">PFS-109/04</strain>
        <tissue evidence="2">Leaf</tissue>
    </source>
</reference>
<evidence type="ECO:0000313" key="3">
    <source>
        <dbReference type="Proteomes" id="UP000712600"/>
    </source>
</evidence>
<proteinExistence type="predicted"/>
<evidence type="ECO:0000313" key="2">
    <source>
        <dbReference type="EMBL" id="KAF3585348.1"/>
    </source>
</evidence>
<protein>
    <submittedName>
        <fullName evidence="2">Uncharacterized protein</fullName>
    </submittedName>
</protein>
<organism evidence="2 3">
    <name type="scientific">Brassica cretica</name>
    <name type="common">Mustard</name>
    <dbReference type="NCBI Taxonomy" id="69181"/>
    <lineage>
        <taxon>Eukaryota</taxon>
        <taxon>Viridiplantae</taxon>
        <taxon>Streptophyta</taxon>
        <taxon>Embryophyta</taxon>
        <taxon>Tracheophyta</taxon>
        <taxon>Spermatophyta</taxon>
        <taxon>Magnoliopsida</taxon>
        <taxon>eudicotyledons</taxon>
        <taxon>Gunneridae</taxon>
        <taxon>Pentapetalae</taxon>
        <taxon>rosids</taxon>
        <taxon>malvids</taxon>
        <taxon>Brassicales</taxon>
        <taxon>Brassicaceae</taxon>
        <taxon>Brassiceae</taxon>
        <taxon>Brassica</taxon>
    </lineage>
</organism>
<dbReference type="Proteomes" id="UP000712600">
    <property type="component" value="Unassembled WGS sequence"/>
</dbReference>
<sequence length="96" mass="10521">MVLSGAPDQGEVNSRSRDRVSALERIEEGPVQIVERLPGLERIALSVIKHERVEIHLPGKPRKPKNPSSPSIGSSSGQKNMTNPPKPSARRTQPVR</sequence>
<feature type="region of interest" description="Disordered" evidence="1">
    <location>
        <begin position="1"/>
        <end position="21"/>
    </location>
</feature>
<evidence type="ECO:0000256" key="1">
    <source>
        <dbReference type="SAM" id="MobiDB-lite"/>
    </source>
</evidence>
<name>A0A8S9RY65_BRACR</name>